<feature type="transmembrane region" description="Helical" evidence="1">
    <location>
        <begin position="236"/>
        <end position="259"/>
    </location>
</feature>
<dbReference type="EMBL" id="BMNA01000021">
    <property type="protein sequence ID" value="GGM18600.1"/>
    <property type="molecule type" value="Genomic_DNA"/>
</dbReference>
<accession>A0A917WP58</accession>
<name>A0A917WP58_9ACTN</name>
<evidence type="ECO:0000313" key="2">
    <source>
        <dbReference type="EMBL" id="GGM18600.1"/>
    </source>
</evidence>
<protein>
    <submittedName>
        <fullName evidence="2">Cytochrome c biogenesis protein</fullName>
    </submittedName>
</protein>
<sequence>MIPGIASVHVSASGITDTVLSGPFVLAAMLAFAAGAVSFASPCSIPLVPGYLAYLIGLVGAESAASTPSATIRVRARAVRATALFVAGFTAIFLAQTVAVLSVAWALLVNNDVLMRIGGVVTVVMGLALLGFIPVLQREKRVHLRPTGRNFGPLLLGGAYGLGWVVCIGPTLAGVIALATATDWGGSAWRGLLLVLFYCAGLGVPFLLLAFGFGWASSGLAALRRRSRSIQRFGGVAMIALGILMVSGVWGQFIAWLQVAVSGSGGVWL</sequence>
<feature type="transmembrane region" description="Helical" evidence="1">
    <location>
        <begin position="154"/>
        <end position="179"/>
    </location>
</feature>
<dbReference type="Proteomes" id="UP000655208">
    <property type="component" value="Unassembled WGS sequence"/>
</dbReference>
<comment type="caution">
    <text evidence="2">The sequence shown here is derived from an EMBL/GenBank/DDBJ whole genome shotgun (WGS) entry which is preliminary data.</text>
</comment>
<keyword evidence="1" id="KW-0472">Membrane</keyword>
<dbReference type="InterPro" id="IPR051790">
    <property type="entry name" value="Cytochrome_c-biogenesis_DsbD"/>
</dbReference>
<keyword evidence="1" id="KW-1133">Transmembrane helix</keyword>
<feature type="transmembrane region" description="Helical" evidence="1">
    <location>
        <begin position="20"/>
        <end position="39"/>
    </location>
</feature>
<keyword evidence="1" id="KW-0812">Transmembrane</keyword>
<feature type="transmembrane region" description="Helical" evidence="1">
    <location>
        <begin position="84"/>
        <end position="107"/>
    </location>
</feature>
<organism evidence="2 3">
    <name type="scientific">Nakamurella endophytica</name>
    <dbReference type="NCBI Taxonomy" id="1748367"/>
    <lineage>
        <taxon>Bacteria</taxon>
        <taxon>Bacillati</taxon>
        <taxon>Actinomycetota</taxon>
        <taxon>Actinomycetes</taxon>
        <taxon>Nakamurellales</taxon>
        <taxon>Nakamurellaceae</taxon>
        <taxon>Nakamurella</taxon>
    </lineage>
</organism>
<dbReference type="RefSeq" id="WP_188944975.1">
    <property type="nucleotide sequence ID" value="NZ_BMNA01000021.1"/>
</dbReference>
<reference evidence="2" key="1">
    <citation type="journal article" date="2014" name="Int. J. Syst. Evol. Microbiol.">
        <title>Complete genome sequence of Corynebacterium casei LMG S-19264T (=DSM 44701T), isolated from a smear-ripened cheese.</title>
        <authorList>
            <consortium name="US DOE Joint Genome Institute (JGI-PGF)"/>
            <person name="Walter F."/>
            <person name="Albersmeier A."/>
            <person name="Kalinowski J."/>
            <person name="Ruckert C."/>
        </authorList>
    </citation>
    <scope>NUCLEOTIDE SEQUENCE</scope>
    <source>
        <strain evidence="2">CGMCC 4.7308</strain>
    </source>
</reference>
<proteinExistence type="predicted"/>
<feature type="transmembrane region" description="Helical" evidence="1">
    <location>
        <begin position="113"/>
        <end position="133"/>
    </location>
</feature>
<dbReference type="AlphaFoldDB" id="A0A917WP58"/>
<feature type="transmembrane region" description="Helical" evidence="1">
    <location>
        <begin position="191"/>
        <end position="215"/>
    </location>
</feature>
<evidence type="ECO:0000256" key="1">
    <source>
        <dbReference type="SAM" id="Phobius"/>
    </source>
</evidence>
<feature type="transmembrane region" description="Helical" evidence="1">
    <location>
        <begin position="51"/>
        <end position="72"/>
    </location>
</feature>
<dbReference type="PANTHER" id="PTHR31272:SF4">
    <property type="entry name" value="CYTOCHROME C-TYPE BIOGENESIS PROTEIN HI_1454-RELATED"/>
    <property type="match status" value="1"/>
</dbReference>
<reference evidence="2" key="2">
    <citation type="submission" date="2020-09" db="EMBL/GenBank/DDBJ databases">
        <authorList>
            <person name="Sun Q."/>
            <person name="Zhou Y."/>
        </authorList>
    </citation>
    <scope>NUCLEOTIDE SEQUENCE</scope>
    <source>
        <strain evidence="2">CGMCC 4.7308</strain>
    </source>
</reference>
<gene>
    <name evidence="2" type="primary">ccdA</name>
    <name evidence="2" type="ORF">GCM10011594_43340</name>
</gene>
<keyword evidence="3" id="KW-1185">Reference proteome</keyword>
<dbReference type="PANTHER" id="PTHR31272">
    <property type="entry name" value="CYTOCHROME C-TYPE BIOGENESIS PROTEIN HI_1454-RELATED"/>
    <property type="match status" value="1"/>
</dbReference>
<evidence type="ECO:0000313" key="3">
    <source>
        <dbReference type="Proteomes" id="UP000655208"/>
    </source>
</evidence>